<dbReference type="EMBL" id="CP025255">
    <property type="protein sequence ID" value="AUF34865.1"/>
    <property type="molecule type" value="Genomic_DNA"/>
</dbReference>
<protein>
    <submittedName>
        <fullName evidence="2">Conjugal transfer protein</fullName>
    </submittedName>
</protein>
<feature type="signal peptide" evidence="1">
    <location>
        <begin position="1"/>
        <end position="23"/>
    </location>
</feature>
<gene>
    <name evidence="2" type="ORF">AW90_50175</name>
</gene>
<dbReference type="AlphaFoldDB" id="A0A2H4YPT5"/>
<name>A0A2H4YPT5_SALNE</name>
<geneLocation type="plasmid" evidence="2">
    <name>pSNE1-2010K-2159</name>
</geneLocation>
<keyword evidence="1" id="KW-0732">Signal</keyword>
<evidence type="ECO:0000256" key="1">
    <source>
        <dbReference type="SAM" id="SignalP"/>
    </source>
</evidence>
<dbReference type="RefSeq" id="WP_115396619.1">
    <property type="nucleotide sequence ID" value="NZ_CP025255.1"/>
</dbReference>
<keyword evidence="2" id="KW-0614">Plasmid</keyword>
<reference evidence="2" key="1">
    <citation type="journal article" date="2016" name="Genome Announc.">
        <title>Chromosome and Plasmids of the Tick-Borne Relapsing Fever Agent Borrelia hermsii.</title>
        <authorList>
            <person name="Barbour A.G."/>
        </authorList>
    </citation>
    <scope>NUCLEOTIDE SEQUENCE</scope>
    <source>
        <strain evidence="2">CDC 2010K-2159</strain>
        <plasmid evidence="2">pSNE1-2010K-2159</plasmid>
    </source>
</reference>
<organism evidence="2">
    <name type="scientific">Salmonella enterica subsp. enterica serovar Newport str. CDC 2010K-2159</name>
    <dbReference type="NCBI Taxonomy" id="1454627"/>
    <lineage>
        <taxon>Bacteria</taxon>
        <taxon>Pseudomonadati</taxon>
        <taxon>Pseudomonadota</taxon>
        <taxon>Gammaproteobacteria</taxon>
        <taxon>Enterobacterales</taxon>
        <taxon>Enterobacteriaceae</taxon>
        <taxon>Salmonella</taxon>
    </lineage>
</organism>
<proteinExistence type="predicted"/>
<feature type="chain" id="PRO_5014159270" evidence="1">
    <location>
        <begin position="24"/>
        <end position="116"/>
    </location>
</feature>
<evidence type="ECO:0000313" key="2">
    <source>
        <dbReference type="EMBL" id="AUF34865.1"/>
    </source>
</evidence>
<reference evidence="2" key="2">
    <citation type="submission" date="2017-12" db="EMBL/GenBank/DDBJ databases">
        <authorList>
            <person name="Hurst M.R.H."/>
        </authorList>
    </citation>
    <scope>NUCLEOTIDE SEQUENCE</scope>
    <source>
        <strain evidence="2">CDC 2010K-2159</strain>
        <plasmid evidence="2">pSNE1-2010K-2159</plasmid>
    </source>
</reference>
<sequence length="116" mass="12354">MNMHKSLVAVVSGLILISSSAGAATCRAGNAAQAGSDTGYERARAAADAWSQRENDVSSSLQSCLSRIKKISVSIPQFPSLDDILSQLENQVCDAVVDKVNEKLPGNIDPWKDHNI</sequence>
<accession>A0A2H4YPT5</accession>